<evidence type="ECO:0000313" key="3">
    <source>
        <dbReference type="Proteomes" id="UP000800235"/>
    </source>
</evidence>
<dbReference type="Proteomes" id="UP000800235">
    <property type="component" value="Unassembled WGS sequence"/>
</dbReference>
<dbReference type="InterPro" id="IPR010730">
    <property type="entry name" value="HET"/>
</dbReference>
<gene>
    <name evidence="2" type="ORF">EJ08DRAFT_564789</name>
</gene>
<feature type="non-terminal residue" evidence="2">
    <location>
        <position position="146"/>
    </location>
</feature>
<comment type="caution">
    <text evidence="2">The sequence shown here is derived from an EMBL/GenBank/DDBJ whole genome shotgun (WGS) entry which is preliminary data.</text>
</comment>
<dbReference type="PANTHER" id="PTHR24148:SF73">
    <property type="entry name" value="HET DOMAIN PROTEIN (AFU_ORTHOLOGUE AFUA_8G01020)"/>
    <property type="match status" value="1"/>
</dbReference>
<evidence type="ECO:0000313" key="2">
    <source>
        <dbReference type="EMBL" id="KAF2434940.1"/>
    </source>
</evidence>
<evidence type="ECO:0000259" key="1">
    <source>
        <dbReference type="Pfam" id="PF06985"/>
    </source>
</evidence>
<organism evidence="2 3">
    <name type="scientific">Tothia fuscella</name>
    <dbReference type="NCBI Taxonomy" id="1048955"/>
    <lineage>
        <taxon>Eukaryota</taxon>
        <taxon>Fungi</taxon>
        <taxon>Dikarya</taxon>
        <taxon>Ascomycota</taxon>
        <taxon>Pezizomycotina</taxon>
        <taxon>Dothideomycetes</taxon>
        <taxon>Pleosporomycetidae</taxon>
        <taxon>Venturiales</taxon>
        <taxon>Cylindrosympodiaceae</taxon>
        <taxon>Tothia</taxon>
    </lineage>
</organism>
<dbReference type="Pfam" id="PF06985">
    <property type="entry name" value="HET"/>
    <property type="match status" value="1"/>
</dbReference>
<feature type="non-terminal residue" evidence="2">
    <location>
        <position position="1"/>
    </location>
</feature>
<dbReference type="PANTHER" id="PTHR24148">
    <property type="entry name" value="ANKYRIN REPEAT DOMAIN-CONTAINING PROTEIN 39 HOMOLOG-RELATED"/>
    <property type="match status" value="1"/>
</dbReference>
<dbReference type="InterPro" id="IPR052895">
    <property type="entry name" value="HetReg/Transcr_Mod"/>
</dbReference>
<sequence>HSIPLYSALSYAWGPPNPSKQILLNGKVFTVRANLWHFLEMAQRDILKDGLAGRVLWIDQLCIDQSAKGEKNHQVAMMSEIYEKALTTFIWLGPGSKESDRAMQGIRNQAQNQGLVVDLAGWRQIGALFARPYWSRIWIVQEIMLS</sequence>
<protein>
    <submittedName>
        <fullName evidence="2">Heterokaryon incompatibility</fullName>
    </submittedName>
</protein>
<dbReference type="EMBL" id="MU007014">
    <property type="protein sequence ID" value="KAF2434940.1"/>
    <property type="molecule type" value="Genomic_DNA"/>
</dbReference>
<accession>A0A9P4P0C2</accession>
<name>A0A9P4P0C2_9PEZI</name>
<dbReference type="OrthoDB" id="4850726at2759"/>
<keyword evidence="3" id="KW-1185">Reference proteome</keyword>
<proteinExistence type="predicted"/>
<reference evidence="2" key="1">
    <citation type="journal article" date="2020" name="Stud. Mycol.">
        <title>101 Dothideomycetes genomes: a test case for predicting lifestyles and emergence of pathogens.</title>
        <authorList>
            <person name="Haridas S."/>
            <person name="Albert R."/>
            <person name="Binder M."/>
            <person name="Bloem J."/>
            <person name="Labutti K."/>
            <person name="Salamov A."/>
            <person name="Andreopoulos B."/>
            <person name="Baker S."/>
            <person name="Barry K."/>
            <person name="Bills G."/>
            <person name="Bluhm B."/>
            <person name="Cannon C."/>
            <person name="Castanera R."/>
            <person name="Culley D."/>
            <person name="Daum C."/>
            <person name="Ezra D."/>
            <person name="Gonzalez J."/>
            <person name="Henrissat B."/>
            <person name="Kuo A."/>
            <person name="Liang C."/>
            <person name="Lipzen A."/>
            <person name="Lutzoni F."/>
            <person name="Magnuson J."/>
            <person name="Mondo S."/>
            <person name="Nolan M."/>
            <person name="Ohm R."/>
            <person name="Pangilinan J."/>
            <person name="Park H.-J."/>
            <person name="Ramirez L."/>
            <person name="Alfaro M."/>
            <person name="Sun H."/>
            <person name="Tritt A."/>
            <person name="Yoshinaga Y."/>
            <person name="Zwiers L.-H."/>
            <person name="Turgeon B."/>
            <person name="Goodwin S."/>
            <person name="Spatafora J."/>
            <person name="Crous P."/>
            <person name="Grigoriev I."/>
        </authorList>
    </citation>
    <scope>NUCLEOTIDE SEQUENCE</scope>
    <source>
        <strain evidence="2">CBS 130266</strain>
    </source>
</reference>
<feature type="domain" description="Heterokaryon incompatibility" evidence="1">
    <location>
        <begin position="6"/>
        <end position="142"/>
    </location>
</feature>
<dbReference type="AlphaFoldDB" id="A0A9P4P0C2"/>